<reference evidence="4" key="1">
    <citation type="submission" date="2022-11" db="UniProtKB">
        <authorList>
            <consortium name="WormBaseParasite"/>
        </authorList>
    </citation>
    <scope>IDENTIFICATION</scope>
</reference>
<dbReference type="Gene3D" id="1.10.555.10">
    <property type="entry name" value="Rho GTPase activation protein"/>
    <property type="match status" value="1"/>
</dbReference>
<dbReference type="PROSITE" id="PS50238">
    <property type="entry name" value="RHOGAP"/>
    <property type="match status" value="1"/>
</dbReference>
<dbReference type="InterPro" id="IPR008936">
    <property type="entry name" value="Rho_GTPase_activation_prot"/>
</dbReference>
<dbReference type="Proteomes" id="UP000887563">
    <property type="component" value="Unplaced"/>
</dbReference>
<organism evidence="3 4">
    <name type="scientific">Meloidogyne incognita</name>
    <name type="common">Southern root-knot nematode worm</name>
    <name type="synonym">Oxyuris incognita</name>
    <dbReference type="NCBI Taxonomy" id="6306"/>
    <lineage>
        <taxon>Eukaryota</taxon>
        <taxon>Metazoa</taxon>
        <taxon>Ecdysozoa</taxon>
        <taxon>Nematoda</taxon>
        <taxon>Chromadorea</taxon>
        <taxon>Rhabditida</taxon>
        <taxon>Tylenchina</taxon>
        <taxon>Tylenchomorpha</taxon>
        <taxon>Tylenchoidea</taxon>
        <taxon>Meloidogynidae</taxon>
        <taxon>Meloidogyninae</taxon>
        <taxon>Meloidogyne</taxon>
        <taxon>Meloidogyne incognita group</taxon>
    </lineage>
</organism>
<dbReference type="PANTHER" id="PTHR12659:SF7">
    <property type="entry name" value="CROSSVEINLESS C, ISOFORM C"/>
    <property type="match status" value="1"/>
</dbReference>
<accession>A0A914NFM9</accession>
<name>A0A914NFM9_MELIC</name>
<dbReference type="AlphaFoldDB" id="A0A914NFM9"/>
<evidence type="ECO:0000259" key="2">
    <source>
        <dbReference type="PROSITE" id="PS50238"/>
    </source>
</evidence>
<evidence type="ECO:0000256" key="1">
    <source>
        <dbReference type="SAM" id="MobiDB-lite"/>
    </source>
</evidence>
<proteinExistence type="predicted"/>
<dbReference type="GO" id="GO:0007165">
    <property type="term" value="P:signal transduction"/>
    <property type="evidence" value="ECO:0007669"/>
    <property type="project" value="InterPro"/>
</dbReference>
<dbReference type="GO" id="GO:0035023">
    <property type="term" value="P:regulation of Rho protein signal transduction"/>
    <property type="evidence" value="ECO:0007669"/>
    <property type="project" value="TreeGrafter"/>
</dbReference>
<sequence length="255" mass="29230">MPLNIIQSKTEDGSPLPRFVHDIMEYIEGYAHLTEWLFRKNGVKGRIEEIKDCCSELSPNNPIPPHLLSESQIFDLCDALKLFFRSLPECLFTNKVSSLLQNWLRELPPTYSPKHFQIAQYSILILPAENREALLFLLRFLCGIARHSNINKMNSLNLATCWMPSIFQFFNSQPLQQKQQRQNSTIPLLSLENGGNGIRRRLMRRKTIEISLVNVGGITNLTTTKENTSPTLQNKQVVKLSETKKNPLQEHSNNG</sequence>
<evidence type="ECO:0000313" key="4">
    <source>
        <dbReference type="WBParaSite" id="Minc3s04835g37099"/>
    </source>
</evidence>
<feature type="region of interest" description="Disordered" evidence="1">
    <location>
        <begin position="224"/>
        <end position="255"/>
    </location>
</feature>
<dbReference type="SUPFAM" id="SSF48350">
    <property type="entry name" value="GTPase activation domain, GAP"/>
    <property type="match status" value="1"/>
</dbReference>
<dbReference type="GO" id="GO:0005096">
    <property type="term" value="F:GTPase activator activity"/>
    <property type="evidence" value="ECO:0007669"/>
    <property type="project" value="TreeGrafter"/>
</dbReference>
<feature type="compositionally biased region" description="Polar residues" evidence="1">
    <location>
        <begin position="224"/>
        <end position="236"/>
    </location>
</feature>
<dbReference type="WBParaSite" id="Minc3s04835g37099">
    <property type="protein sequence ID" value="Minc3s04835g37099"/>
    <property type="gene ID" value="Minc3s04835g37099"/>
</dbReference>
<protein>
    <submittedName>
        <fullName evidence="4">Rho-GAP domain-containing protein</fullName>
    </submittedName>
</protein>
<feature type="domain" description="Rho-GAP" evidence="2">
    <location>
        <begin position="1"/>
        <end position="197"/>
    </location>
</feature>
<evidence type="ECO:0000313" key="3">
    <source>
        <dbReference type="Proteomes" id="UP000887563"/>
    </source>
</evidence>
<dbReference type="SMART" id="SM00324">
    <property type="entry name" value="RhoGAP"/>
    <property type="match status" value="1"/>
</dbReference>
<dbReference type="GO" id="GO:0030036">
    <property type="term" value="P:actin cytoskeleton organization"/>
    <property type="evidence" value="ECO:0007669"/>
    <property type="project" value="TreeGrafter"/>
</dbReference>
<keyword evidence="3" id="KW-1185">Reference proteome</keyword>
<dbReference type="InterPro" id="IPR000198">
    <property type="entry name" value="RhoGAP_dom"/>
</dbReference>
<dbReference type="Pfam" id="PF00620">
    <property type="entry name" value="RhoGAP"/>
    <property type="match status" value="1"/>
</dbReference>
<dbReference type="PANTHER" id="PTHR12659">
    <property type="entry name" value="RHO-TYPE GTPASE ACTIVATING PROTEIN"/>
    <property type="match status" value="1"/>
</dbReference>